<protein>
    <recommendedName>
        <fullName evidence="8">DUF1656 domain-containing protein</fullName>
    </recommendedName>
</protein>
<evidence type="ECO:0000256" key="4">
    <source>
        <dbReference type="ARBA" id="ARBA00023136"/>
    </source>
</evidence>
<feature type="transmembrane region" description="Helical" evidence="5">
    <location>
        <begin position="45"/>
        <end position="65"/>
    </location>
</feature>
<keyword evidence="3 5" id="KW-1133">Transmembrane helix</keyword>
<evidence type="ECO:0008006" key="8">
    <source>
        <dbReference type="Google" id="ProtNLM"/>
    </source>
</evidence>
<proteinExistence type="predicted"/>
<dbReference type="EMBL" id="CP014841">
    <property type="protein sequence ID" value="AND70122.1"/>
    <property type="molecule type" value="Genomic_DNA"/>
</dbReference>
<feature type="transmembrane region" description="Helical" evidence="5">
    <location>
        <begin position="6"/>
        <end position="33"/>
    </location>
</feature>
<reference evidence="6 7" key="1">
    <citation type="submission" date="2016-02" db="EMBL/GenBank/DDBJ databases">
        <title>Complete genome sequencing and analysis of ATSB10, Dyella thiooxydans isolated from rhizosphere soil of sunflower (Helianthus annuus L.).</title>
        <authorList>
            <person name="Lee Y."/>
            <person name="Hwangbo K."/>
            <person name="Chung H."/>
            <person name="Yoo J."/>
            <person name="Kim K.Y."/>
            <person name="Sa T.M."/>
            <person name="Um Y."/>
            <person name="Madhaiyan M."/>
        </authorList>
    </citation>
    <scope>NUCLEOTIDE SEQUENCE [LARGE SCALE GENOMIC DNA]</scope>
    <source>
        <strain evidence="6 7">ATSB10</strain>
    </source>
</reference>
<keyword evidence="4 5" id="KW-0472">Membrane</keyword>
<accession>A0A160N3V0</accession>
<organism evidence="6 7">
    <name type="scientific">Dyella thiooxydans</name>
    <dbReference type="NCBI Taxonomy" id="445710"/>
    <lineage>
        <taxon>Bacteria</taxon>
        <taxon>Pseudomonadati</taxon>
        <taxon>Pseudomonadota</taxon>
        <taxon>Gammaproteobacteria</taxon>
        <taxon>Lysobacterales</taxon>
        <taxon>Rhodanobacteraceae</taxon>
        <taxon>Dyella</taxon>
    </lineage>
</organism>
<dbReference type="RefSeq" id="WP_063673203.1">
    <property type="nucleotide sequence ID" value="NZ_CP014841.1"/>
</dbReference>
<dbReference type="KEGG" id="dtx:ATSB10_26680"/>
<keyword evidence="2 5" id="KW-0812">Transmembrane</keyword>
<dbReference type="OrthoDB" id="6080293at2"/>
<name>A0A160N3V0_9GAMM</name>
<evidence type="ECO:0000313" key="7">
    <source>
        <dbReference type="Proteomes" id="UP000077255"/>
    </source>
</evidence>
<gene>
    <name evidence="6" type="ORF">ATSB10_26680</name>
</gene>
<dbReference type="STRING" id="445710.ATSB10_26680"/>
<dbReference type="Proteomes" id="UP000077255">
    <property type="component" value="Chromosome"/>
</dbReference>
<dbReference type="InterPro" id="IPR012451">
    <property type="entry name" value="DUF1656"/>
</dbReference>
<evidence type="ECO:0000256" key="3">
    <source>
        <dbReference type="ARBA" id="ARBA00022989"/>
    </source>
</evidence>
<dbReference type="PATRIC" id="fig|445710.3.peg.2660"/>
<evidence type="ECO:0000256" key="5">
    <source>
        <dbReference type="SAM" id="Phobius"/>
    </source>
</evidence>
<dbReference type="Pfam" id="PF07869">
    <property type="entry name" value="DUF1656"/>
    <property type="match status" value="1"/>
</dbReference>
<dbReference type="PROSITE" id="PS51257">
    <property type="entry name" value="PROKAR_LIPOPROTEIN"/>
    <property type="match status" value="1"/>
</dbReference>
<sequence>MPREIAFYGALMPGLLPVFVGCLLLMVLLDLLLSRIGLYRHVWHASLFRLALFVCLFGGAGLLLVR</sequence>
<evidence type="ECO:0000313" key="6">
    <source>
        <dbReference type="EMBL" id="AND70122.1"/>
    </source>
</evidence>
<evidence type="ECO:0000256" key="1">
    <source>
        <dbReference type="ARBA" id="ARBA00022475"/>
    </source>
</evidence>
<keyword evidence="1" id="KW-1003">Cell membrane</keyword>
<dbReference type="AlphaFoldDB" id="A0A160N3V0"/>
<keyword evidence="7" id="KW-1185">Reference proteome</keyword>
<evidence type="ECO:0000256" key="2">
    <source>
        <dbReference type="ARBA" id="ARBA00022692"/>
    </source>
</evidence>